<dbReference type="PANTHER" id="PTHR10649">
    <property type="entry name" value="ARYL HYDROCARBON RECEPTOR"/>
    <property type="match status" value="1"/>
</dbReference>
<comment type="subcellular location">
    <subcellularLocation>
        <location evidence="1">Nucleus</location>
    </subcellularLocation>
</comment>
<dbReference type="AlphaFoldDB" id="A0A5E4C470"/>
<keyword evidence="4" id="KW-0804">Transcription</keyword>
<evidence type="ECO:0000313" key="8">
    <source>
        <dbReference type="Proteomes" id="UP000335636"/>
    </source>
</evidence>
<evidence type="ECO:0000256" key="4">
    <source>
        <dbReference type="ARBA" id="ARBA00023163"/>
    </source>
</evidence>
<dbReference type="GO" id="GO:0004879">
    <property type="term" value="F:nuclear receptor activity"/>
    <property type="evidence" value="ECO:0007669"/>
    <property type="project" value="TreeGrafter"/>
</dbReference>
<evidence type="ECO:0000256" key="6">
    <source>
        <dbReference type="SAM" id="MobiDB-lite"/>
    </source>
</evidence>
<dbReference type="GO" id="GO:0000976">
    <property type="term" value="F:transcription cis-regulatory region binding"/>
    <property type="evidence" value="ECO:0007669"/>
    <property type="project" value="TreeGrafter"/>
</dbReference>
<proteinExistence type="predicted"/>
<dbReference type="GO" id="GO:0034751">
    <property type="term" value="C:aryl hydrocarbon receptor complex"/>
    <property type="evidence" value="ECO:0007669"/>
    <property type="project" value="TreeGrafter"/>
</dbReference>
<evidence type="ECO:0000256" key="5">
    <source>
        <dbReference type="ARBA" id="ARBA00023242"/>
    </source>
</evidence>
<feature type="region of interest" description="Disordered" evidence="6">
    <location>
        <begin position="145"/>
        <end position="178"/>
    </location>
</feature>
<dbReference type="GO" id="GO:0006805">
    <property type="term" value="P:xenobiotic metabolic process"/>
    <property type="evidence" value="ECO:0007669"/>
    <property type="project" value="InterPro"/>
</dbReference>
<protein>
    <submittedName>
        <fullName evidence="7">Uncharacterized protein</fullName>
    </submittedName>
</protein>
<evidence type="ECO:0000256" key="2">
    <source>
        <dbReference type="ARBA" id="ARBA00023015"/>
    </source>
</evidence>
<dbReference type="InterPro" id="IPR039091">
    <property type="entry name" value="AHR/AHRR"/>
</dbReference>
<dbReference type="Proteomes" id="UP000335636">
    <property type="component" value="Unassembled WGS sequence"/>
</dbReference>
<accession>A0A5E4C470</accession>
<dbReference type="PANTHER" id="PTHR10649:SF3">
    <property type="entry name" value="ARYL HYDROCARBON RECEPTOR REPRESSOR"/>
    <property type="match status" value="1"/>
</dbReference>
<sequence>MSTLLIHRAPEEAQSHQLFREASGGHFHHEESLPMAPGYPPQSPDLDNTDQGQRHIWASLCPFSAKPCSLWAIESTSQSWPQSQPGTLATHPSRSGPQVLPQSCWTPGRDGRAHPLCTDVMHQNIYDYIHVEDRQDFCRQLHWAMDPPQGLGQPPRPDTETSPPSNPTVGLSHGTVSGSRGCLCPGCSAVLCSQA</sequence>
<comment type="caution">
    <text evidence="7">The sequence shown here is derived from an EMBL/GenBank/DDBJ whole genome shotgun (WGS) entry which is preliminary data.</text>
</comment>
<reference evidence="7" key="1">
    <citation type="submission" date="2019-04" db="EMBL/GenBank/DDBJ databases">
        <authorList>
            <person name="Alioto T."/>
            <person name="Alioto T."/>
        </authorList>
    </citation>
    <scope>NUCLEOTIDE SEQUENCE [LARGE SCALE GENOMIC DNA]</scope>
</reference>
<evidence type="ECO:0000313" key="7">
    <source>
        <dbReference type="EMBL" id="VTJ76625.1"/>
    </source>
</evidence>
<gene>
    <name evidence="7" type="ORF">MONAX_5E039571</name>
</gene>
<feature type="compositionally biased region" description="Polar residues" evidence="6">
    <location>
        <begin position="160"/>
        <end position="178"/>
    </location>
</feature>
<keyword evidence="2" id="KW-0805">Transcription regulation</keyword>
<evidence type="ECO:0000256" key="1">
    <source>
        <dbReference type="ARBA" id="ARBA00004123"/>
    </source>
</evidence>
<feature type="region of interest" description="Disordered" evidence="6">
    <location>
        <begin position="28"/>
        <end position="50"/>
    </location>
</feature>
<name>A0A5E4C470_MARMO</name>
<feature type="region of interest" description="Disordered" evidence="6">
    <location>
        <begin position="79"/>
        <end position="100"/>
    </location>
</feature>
<keyword evidence="3" id="KW-0238">DNA-binding</keyword>
<keyword evidence="8" id="KW-1185">Reference proteome</keyword>
<organism evidence="7 8">
    <name type="scientific">Marmota monax</name>
    <name type="common">Woodchuck</name>
    <dbReference type="NCBI Taxonomy" id="9995"/>
    <lineage>
        <taxon>Eukaryota</taxon>
        <taxon>Metazoa</taxon>
        <taxon>Chordata</taxon>
        <taxon>Craniata</taxon>
        <taxon>Vertebrata</taxon>
        <taxon>Euteleostomi</taxon>
        <taxon>Mammalia</taxon>
        <taxon>Eutheria</taxon>
        <taxon>Euarchontoglires</taxon>
        <taxon>Glires</taxon>
        <taxon>Rodentia</taxon>
        <taxon>Sciuromorpha</taxon>
        <taxon>Sciuridae</taxon>
        <taxon>Xerinae</taxon>
        <taxon>Marmotini</taxon>
        <taxon>Marmota</taxon>
    </lineage>
</organism>
<dbReference type="EMBL" id="CABDUW010000908">
    <property type="protein sequence ID" value="VTJ76625.1"/>
    <property type="molecule type" value="Genomic_DNA"/>
</dbReference>
<evidence type="ECO:0000256" key="3">
    <source>
        <dbReference type="ARBA" id="ARBA00023125"/>
    </source>
</evidence>
<dbReference type="GO" id="GO:0005634">
    <property type="term" value="C:nucleus"/>
    <property type="evidence" value="ECO:0007669"/>
    <property type="project" value="UniProtKB-SubCell"/>
</dbReference>
<dbReference type="Gene3D" id="3.30.450.20">
    <property type="entry name" value="PAS domain"/>
    <property type="match status" value="1"/>
</dbReference>
<keyword evidence="5" id="KW-0539">Nucleus</keyword>